<dbReference type="PANTHER" id="PTHR10094:SF25">
    <property type="entry name" value="SCP2 STEROL-BINDING DOMAIN-CONTAINING PROTEIN 1"/>
    <property type="match status" value="1"/>
</dbReference>
<accession>A0A2M9FWK2</accession>
<reference evidence="2 3" key="1">
    <citation type="submission" date="2017-11" db="EMBL/GenBank/DDBJ databases">
        <title>Draft genome sequence of Rhizobiales bacterium SY3-13.</title>
        <authorList>
            <person name="Sun C."/>
        </authorList>
    </citation>
    <scope>NUCLEOTIDE SEQUENCE [LARGE SCALE GENOMIC DNA]</scope>
    <source>
        <strain evidence="2 3">SY3-13</strain>
    </source>
</reference>
<evidence type="ECO:0000259" key="1">
    <source>
        <dbReference type="Pfam" id="PF02036"/>
    </source>
</evidence>
<dbReference type="Pfam" id="PF02036">
    <property type="entry name" value="SCP2"/>
    <property type="match status" value="1"/>
</dbReference>
<keyword evidence="3" id="KW-1185">Reference proteome</keyword>
<dbReference type="OrthoDB" id="9809312at2"/>
<dbReference type="SUPFAM" id="SSF55718">
    <property type="entry name" value="SCP-like"/>
    <property type="match status" value="1"/>
</dbReference>
<dbReference type="RefSeq" id="WP_109795670.1">
    <property type="nucleotide sequence ID" value="NZ_PHIG01000054.1"/>
</dbReference>
<sequence length="100" mass="10890">MATLEEITEGMRQRVGDDSGLDATLKFDFGDDGVIYVDGESTPNTVSNEDKDADCTMKISKENFLKMVNGELDGTTAFMMGKLKIEGNMGVAMKLQSVLK</sequence>
<dbReference type="GO" id="GO:0005829">
    <property type="term" value="C:cytosol"/>
    <property type="evidence" value="ECO:0007669"/>
    <property type="project" value="TreeGrafter"/>
</dbReference>
<dbReference type="InterPro" id="IPR003033">
    <property type="entry name" value="SCP2_sterol-bd_dom"/>
</dbReference>
<dbReference type="EMBL" id="PHIG01000054">
    <property type="protein sequence ID" value="PJK27845.1"/>
    <property type="molecule type" value="Genomic_DNA"/>
</dbReference>
<dbReference type="AlphaFoldDB" id="A0A2M9FWK2"/>
<organism evidence="2 3">
    <name type="scientific">Minwuia thermotolerans</name>
    <dbReference type="NCBI Taxonomy" id="2056226"/>
    <lineage>
        <taxon>Bacteria</taxon>
        <taxon>Pseudomonadati</taxon>
        <taxon>Pseudomonadota</taxon>
        <taxon>Alphaproteobacteria</taxon>
        <taxon>Minwuiales</taxon>
        <taxon>Minwuiaceae</taxon>
        <taxon>Minwuia</taxon>
    </lineage>
</organism>
<evidence type="ECO:0000313" key="2">
    <source>
        <dbReference type="EMBL" id="PJK27845.1"/>
    </source>
</evidence>
<comment type="caution">
    <text evidence="2">The sequence shown here is derived from an EMBL/GenBank/DDBJ whole genome shotgun (WGS) entry which is preliminary data.</text>
</comment>
<evidence type="ECO:0000313" key="3">
    <source>
        <dbReference type="Proteomes" id="UP000229498"/>
    </source>
</evidence>
<dbReference type="Gene3D" id="3.30.1050.10">
    <property type="entry name" value="SCP2 sterol-binding domain"/>
    <property type="match status" value="1"/>
</dbReference>
<proteinExistence type="predicted"/>
<dbReference type="Proteomes" id="UP000229498">
    <property type="component" value="Unassembled WGS sequence"/>
</dbReference>
<dbReference type="PANTHER" id="PTHR10094">
    <property type="entry name" value="STEROL CARRIER PROTEIN 2 SCP-2 FAMILY PROTEIN"/>
    <property type="match status" value="1"/>
</dbReference>
<protein>
    <submittedName>
        <fullName evidence="2">Sterol-binding protein</fullName>
    </submittedName>
</protein>
<feature type="domain" description="SCP2" evidence="1">
    <location>
        <begin position="21"/>
        <end position="100"/>
    </location>
</feature>
<dbReference type="InterPro" id="IPR036527">
    <property type="entry name" value="SCP2_sterol-bd_dom_sf"/>
</dbReference>
<gene>
    <name evidence="2" type="ORF">CVT23_20430</name>
</gene>
<name>A0A2M9FWK2_9PROT</name>